<sequence length="823" mass="93355">MEFWPSSCRVQDFTQKTRGKKLIQDQYPNVETGRLTAASLVECKDGRFSWSYAFETPNPEKRIKLRKAAPVLLATRPPTSAVPHSSIQHRVEQGAKFLRTVLPEIDVTADLMREELAVDERLTRSLKNFDSSSGNVLASFMDETGQLLAYPTGLLGCDLNIALVSSDGHKAISEFEPQCARSFLTPIRQLVSSTFDSSRRTNMLSVRTFGSTYLLHIRRSDDRKIVEVEEAKSSDLVIVNNQGAVYLREPDRRTPIFIATSSEPDQLPDDQCWRLAAGNSSEQCFLSSNKVVREYDLRAKNSSNLFGLSPSTDEVFSFLEKPLKDYLIPLCTTRRIMWLDRRSPGKPLLAYQHRRQYDRTLHTCTIEDNHTMLMSRKNALVTMYGLSSDGLLHMSGYPYALLSEPDDRFVGDAFLPRTVDNFSLFRMSEEGRMIRYDLSWDASDEVPCWLDRVHAVNDLNSLKTEVGSLEGREFSKVNLRPAYEYIFYTNLDCQDSGESEDLDELLDNLSMFWQHTDAPVDHVMTTHDILRSCGDELDRTSRSDFLAENDTVYAKHYRALLHKQFPWEGLRRNAQWHRDIGDTFIDISSLRADDIRSVTESFSAFDLSDHSEKQTQVNQRQMRAREELSLDLILAKDVFCHRYISPSVSGLETMAALSLSEGPPPVSFSFLQPRPQVDHYSRDERDPQIVMPPGVRLLLKEWEIGVDPEDAVFTNPYGEQVLPNSPRKSNDTSVSPPSSEHPEHTITQSQVPPMVLASSNLAPARQAMSKQFDPPQFHSQVLDSHTTPVESESQGVLVTTQTLAGPFESRTKKKPAKKRLGGF</sequence>
<evidence type="ECO:0000313" key="4">
    <source>
        <dbReference type="Proteomes" id="UP001049176"/>
    </source>
</evidence>
<dbReference type="InterPro" id="IPR048535">
    <property type="entry name" value="RRN6_beta-prop"/>
</dbReference>
<dbReference type="GO" id="GO:0070860">
    <property type="term" value="C:RNA polymerase I core factor complex"/>
    <property type="evidence" value="ECO:0007669"/>
    <property type="project" value="TreeGrafter"/>
</dbReference>
<name>A0A9P7RZZ3_9AGAR</name>
<comment type="caution">
    <text evidence="3">The sequence shown here is derived from an EMBL/GenBank/DDBJ whole genome shotgun (WGS) entry which is preliminary data.</text>
</comment>
<dbReference type="GO" id="GO:0042790">
    <property type="term" value="P:nucleolar large rRNA transcription by RNA polymerase I"/>
    <property type="evidence" value="ECO:0007669"/>
    <property type="project" value="TreeGrafter"/>
</dbReference>
<dbReference type="GO" id="GO:0001163">
    <property type="term" value="F:RNA polymerase I transcription regulatory region sequence-specific DNA binding"/>
    <property type="evidence" value="ECO:0007669"/>
    <property type="project" value="TreeGrafter"/>
</dbReference>
<accession>A0A9P7RZZ3</accession>
<evidence type="ECO:0000313" key="3">
    <source>
        <dbReference type="EMBL" id="KAG7092545.1"/>
    </source>
</evidence>
<gene>
    <name evidence="3" type="ORF">E1B28_008895</name>
</gene>
<feature type="domain" description="RRN6 beta-propeller" evidence="2">
    <location>
        <begin position="292"/>
        <end position="390"/>
    </location>
</feature>
<dbReference type="EMBL" id="CM032185">
    <property type="protein sequence ID" value="KAG7092545.1"/>
    <property type="molecule type" value="Genomic_DNA"/>
</dbReference>
<dbReference type="PANTHER" id="PTHR28221">
    <property type="entry name" value="RNA POLYMERASE I-SPECIFIC TRANSCRIPTION INITIATION FACTOR RRN6"/>
    <property type="match status" value="1"/>
</dbReference>
<dbReference type="RefSeq" id="XP_043009015.1">
    <property type="nucleotide sequence ID" value="XM_043153730.1"/>
</dbReference>
<dbReference type="GO" id="GO:0001179">
    <property type="term" value="F:RNA polymerase I general transcription initiation factor binding"/>
    <property type="evidence" value="ECO:0007669"/>
    <property type="project" value="TreeGrafter"/>
</dbReference>
<evidence type="ECO:0000256" key="1">
    <source>
        <dbReference type="SAM" id="MobiDB-lite"/>
    </source>
</evidence>
<keyword evidence="4" id="KW-1185">Reference proteome</keyword>
<proteinExistence type="predicted"/>
<feature type="region of interest" description="Disordered" evidence="1">
    <location>
        <begin position="715"/>
        <end position="752"/>
    </location>
</feature>
<dbReference type="OrthoDB" id="2382881at2759"/>
<dbReference type="Proteomes" id="UP001049176">
    <property type="component" value="Chromosome 5"/>
</dbReference>
<feature type="compositionally biased region" description="Basic residues" evidence="1">
    <location>
        <begin position="811"/>
        <end position="823"/>
    </location>
</feature>
<evidence type="ECO:0000259" key="2">
    <source>
        <dbReference type="Pfam" id="PF10214"/>
    </source>
</evidence>
<dbReference type="Pfam" id="PF10214">
    <property type="entry name" value="Rrn6_beta-prop"/>
    <property type="match status" value="1"/>
</dbReference>
<dbReference type="InterPro" id="IPR019350">
    <property type="entry name" value="RNA_pol_I-sp_TIF_RRN6-like"/>
</dbReference>
<protein>
    <recommendedName>
        <fullName evidence="2">RRN6 beta-propeller domain-containing protein</fullName>
    </recommendedName>
</protein>
<dbReference type="KEGG" id="more:E1B28_008895"/>
<feature type="compositionally biased region" description="Polar residues" evidence="1">
    <location>
        <begin position="722"/>
        <end position="734"/>
    </location>
</feature>
<dbReference type="PANTHER" id="PTHR28221:SF2">
    <property type="entry name" value="RNA POLYMERASE I-SPECIFIC TRANSCRIPTION INITIATION FACTOR RRN6"/>
    <property type="match status" value="1"/>
</dbReference>
<feature type="region of interest" description="Disordered" evidence="1">
    <location>
        <begin position="764"/>
        <end position="823"/>
    </location>
</feature>
<organism evidence="3 4">
    <name type="scientific">Marasmius oreades</name>
    <name type="common">fairy-ring Marasmius</name>
    <dbReference type="NCBI Taxonomy" id="181124"/>
    <lineage>
        <taxon>Eukaryota</taxon>
        <taxon>Fungi</taxon>
        <taxon>Dikarya</taxon>
        <taxon>Basidiomycota</taxon>
        <taxon>Agaricomycotina</taxon>
        <taxon>Agaricomycetes</taxon>
        <taxon>Agaricomycetidae</taxon>
        <taxon>Agaricales</taxon>
        <taxon>Marasmiineae</taxon>
        <taxon>Marasmiaceae</taxon>
        <taxon>Marasmius</taxon>
    </lineage>
</organism>
<dbReference type="GeneID" id="66077971"/>
<reference evidence="3" key="1">
    <citation type="journal article" date="2021" name="Genome Biol. Evol.">
        <title>The assembled and annotated genome of the fairy-ring fungus Marasmius oreades.</title>
        <authorList>
            <person name="Hiltunen M."/>
            <person name="Ament-Velasquez S.L."/>
            <person name="Johannesson H."/>
        </authorList>
    </citation>
    <scope>NUCLEOTIDE SEQUENCE</scope>
    <source>
        <strain evidence="3">03SP1</strain>
    </source>
</reference>
<feature type="compositionally biased region" description="Polar residues" evidence="1">
    <location>
        <begin position="777"/>
        <end position="803"/>
    </location>
</feature>
<dbReference type="AlphaFoldDB" id="A0A9P7RZZ3"/>